<dbReference type="EMBL" id="FMXO01000001">
    <property type="protein sequence ID" value="SDB03433.1"/>
    <property type="molecule type" value="Genomic_DNA"/>
</dbReference>
<protein>
    <submittedName>
        <fullName evidence="1">Uncharacterized protein</fullName>
    </submittedName>
</protein>
<gene>
    <name evidence="1" type="ORF">SAMN05660653_00152</name>
</gene>
<keyword evidence="2" id="KW-1185">Reference proteome</keyword>
<sequence length="186" mass="20950">MGKWRGRRILEMLANGLMTIRGLDAMFDAPDGGVRCTCRALARRGLLSISEGVCEITEQGRIWLRSGQKVAGPVRAQTTRATTLRARAWRAMRLKRKFSVDDLLSLVADGTEKDAVRDLQRYIRTLEDAGYLVRMRSGQWMLPLERDTGPEAPTWNSQTRMVKDGNTGAMVKVAPRLRKTTQRSES</sequence>
<dbReference type="AlphaFoldDB" id="A0A1G6A5X6"/>
<accession>A0A1G6A5X6</accession>
<dbReference type="OrthoDB" id="5453597at2"/>
<reference evidence="1 2" key="1">
    <citation type="submission" date="2016-10" db="EMBL/GenBank/DDBJ databases">
        <authorList>
            <person name="de Groot N.N."/>
        </authorList>
    </citation>
    <scope>NUCLEOTIDE SEQUENCE [LARGE SCALE GENOMIC DNA]</scope>
    <source>
        <strain evidence="1 2">ASO4-2</strain>
    </source>
</reference>
<dbReference type="RefSeq" id="WP_092116220.1">
    <property type="nucleotide sequence ID" value="NZ_FMXO01000001.1"/>
</dbReference>
<organism evidence="1 2">
    <name type="scientific">Desulfonatronum thiosulfatophilum</name>
    <dbReference type="NCBI Taxonomy" id="617002"/>
    <lineage>
        <taxon>Bacteria</taxon>
        <taxon>Pseudomonadati</taxon>
        <taxon>Thermodesulfobacteriota</taxon>
        <taxon>Desulfovibrionia</taxon>
        <taxon>Desulfovibrionales</taxon>
        <taxon>Desulfonatronaceae</taxon>
        <taxon>Desulfonatronum</taxon>
    </lineage>
</organism>
<evidence type="ECO:0000313" key="2">
    <source>
        <dbReference type="Proteomes" id="UP000198771"/>
    </source>
</evidence>
<name>A0A1G6A5X6_9BACT</name>
<dbReference type="STRING" id="617002.SAMN05660653_00152"/>
<evidence type="ECO:0000313" key="1">
    <source>
        <dbReference type="EMBL" id="SDB03433.1"/>
    </source>
</evidence>
<dbReference type="Proteomes" id="UP000198771">
    <property type="component" value="Unassembled WGS sequence"/>
</dbReference>
<proteinExistence type="predicted"/>